<accession>A0AAQ3JS25</accession>
<feature type="domain" description="Protein kinase" evidence="21">
    <location>
        <begin position="19"/>
        <end position="293"/>
    </location>
</feature>
<gene>
    <name evidence="22" type="ORF">Cni_G03990</name>
</gene>
<dbReference type="EMBL" id="CP136890">
    <property type="protein sequence ID" value="WOK95283.1"/>
    <property type="molecule type" value="Genomic_DNA"/>
</dbReference>
<dbReference type="PANTHER" id="PTHR47976">
    <property type="entry name" value="G-TYPE LECTIN S-RECEPTOR-LIKE SERINE/THREONINE-PROTEIN KINASE SD2-5"/>
    <property type="match status" value="1"/>
</dbReference>
<evidence type="ECO:0000256" key="3">
    <source>
        <dbReference type="ARBA" id="ARBA00022527"/>
    </source>
</evidence>
<evidence type="ECO:0000256" key="11">
    <source>
        <dbReference type="ARBA" id="ARBA00022840"/>
    </source>
</evidence>
<dbReference type="InterPro" id="IPR051343">
    <property type="entry name" value="G-type_lectin_kinases/EP1-like"/>
</dbReference>
<evidence type="ECO:0000256" key="4">
    <source>
        <dbReference type="ARBA" id="ARBA00022536"/>
    </source>
</evidence>
<dbReference type="InterPro" id="IPR011009">
    <property type="entry name" value="Kinase-like_dom_sf"/>
</dbReference>
<dbReference type="PROSITE" id="PS00107">
    <property type="entry name" value="PROTEIN_KINASE_ATP"/>
    <property type="match status" value="1"/>
</dbReference>
<dbReference type="SUPFAM" id="SSF56112">
    <property type="entry name" value="Protein kinase-like (PK-like)"/>
    <property type="match status" value="1"/>
</dbReference>
<evidence type="ECO:0000256" key="8">
    <source>
        <dbReference type="ARBA" id="ARBA00022734"/>
    </source>
</evidence>
<evidence type="ECO:0000313" key="23">
    <source>
        <dbReference type="Proteomes" id="UP001327560"/>
    </source>
</evidence>
<evidence type="ECO:0000256" key="20">
    <source>
        <dbReference type="RuleBase" id="RU000304"/>
    </source>
</evidence>
<evidence type="ECO:0000256" key="7">
    <source>
        <dbReference type="ARBA" id="ARBA00022729"/>
    </source>
</evidence>
<dbReference type="Proteomes" id="UP001327560">
    <property type="component" value="Chromosome 1"/>
</dbReference>
<evidence type="ECO:0000256" key="16">
    <source>
        <dbReference type="ARBA" id="ARBA00023180"/>
    </source>
</evidence>
<keyword evidence="5" id="KW-0808">Transferase</keyword>
<evidence type="ECO:0000256" key="2">
    <source>
        <dbReference type="ARBA" id="ARBA00012513"/>
    </source>
</evidence>
<proteinExistence type="inferred from homology"/>
<reference evidence="22 23" key="1">
    <citation type="submission" date="2023-10" db="EMBL/GenBank/DDBJ databases">
        <title>Chromosome-scale genome assembly provides insights into flower coloration mechanisms of Canna indica.</title>
        <authorList>
            <person name="Li C."/>
        </authorList>
    </citation>
    <scope>NUCLEOTIDE SEQUENCE [LARGE SCALE GENOMIC DNA]</scope>
    <source>
        <tissue evidence="22">Flower</tissue>
    </source>
</reference>
<keyword evidence="13" id="KW-0472">Membrane</keyword>
<evidence type="ECO:0000256" key="17">
    <source>
        <dbReference type="ARBA" id="ARBA00047899"/>
    </source>
</evidence>
<dbReference type="PANTHER" id="PTHR47976:SF108">
    <property type="entry name" value="G-TYPE LECTIN S-RECEPTOR-LIKE SERINE_THREONINE-PROTEIN KINASE LECRK1"/>
    <property type="match status" value="1"/>
</dbReference>
<feature type="binding site" evidence="19">
    <location>
        <position position="50"/>
    </location>
    <ligand>
        <name>ATP</name>
        <dbReference type="ChEBI" id="CHEBI:30616"/>
    </ligand>
</feature>
<keyword evidence="9 19" id="KW-0547">Nucleotide-binding</keyword>
<comment type="subcellular location">
    <subcellularLocation>
        <location evidence="1">Membrane</location>
        <topology evidence="1">Single-pass type I membrane protein</topology>
    </subcellularLocation>
</comment>
<evidence type="ECO:0000256" key="5">
    <source>
        <dbReference type="ARBA" id="ARBA00022679"/>
    </source>
</evidence>
<evidence type="ECO:0000256" key="18">
    <source>
        <dbReference type="ARBA" id="ARBA00048679"/>
    </source>
</evidence>
<comment type="catalytic activity">
    <reaction evidence="17">
        <text>L-threonyl-[protein] + ATP = O-phospho-L-threonyl-[protein] + ADP + H(+)</text>
        <dbReference type="Rhea" id="RHEA:46608"/>
        <dbReference type="Rhea" id="RHEA-COMP:11060"/>
        <dbReference type="Rhea" id="RHEA-COMP:11605"/>
        <dbReference type="ChEBI" id="CHEBI:15378"/>
        <dbReference type="ChEBI" id="CHEBI:30013"/>
        <dbReference type="ChEBI" id="CHEBI:30616"/>
        <dbReference type="ChEBI" id="CHEBI:61977"/>
        <dbReference type="ChEBI" id="CHEBI:456216"/>
        <dbReference type="EC" id="2.7.11.1"/>
    </reaction>
</comment>
<evidence type="ECO:0000256" key="12">
    <source>
        <dbReference type="ARBA" id="ARBA00022989"/>
    </source>
</evidence>
<dbReference type="AlphaFoldDB" id="A0AAQ3JS25"/>
<dbReference type="GO" id="GO:0016020">
    <property type="term" value="C:membrane"/>
    <property type="evidence" value="ECO:0007669"/>
    <property type="project" value="UniProtKB-SubCell"/>
</dbReference>
<evidence type="ECO:0000256" key="9">
    <source>
        <dbReference type="ARBA" id="ARBA00022741"/>
    </source>
</evidence>
<keyword evidence="15" id="KW-0675">Receptor</keyword>
<dbReference type="PROSITE" id="PS00108">
    <property type="entry name" value="PROTEIN_KINASE_ST"/>
    <property type="match status" value="1"/>
</dbReference>
<dbReference type="Gene3D" id="3.30.200.20">
    <property type="entry name" value="Phosphorylase Kinase, domain 1"/>
    <property type="match status" value="1"/>
</dbReference>
<keyword evidence="8" id="KW-0430">Lectin</keyword>
<evidence type="ECO:0000313" key="22">
    <source>
        <dbReference type="EMBL" id="WOK95283.1"/>
    </source>
</evidence>
<keyword evidence="6" id="KW-0812">Transmembrane</keyword>
<dbReference type="FunFam" id="3.30.200.20:FF:000059">
    <property type="entry name" value="S-receptor-like serine/threonine-protein kinase"/>
    <property type="match status" value="1"/>
</dbReference>
<keyword evidence="4" id="KW-0245">EGF-like domain</keyword>
<dbReference type="InterPro" id="IPR008271">
    <property type="entry name" value="Ser/Thr_kinase_AS"/>
</dbReference>
<comment type="similarity">
    <text evidence="20">Belongs to the protein kinase superfamily.</text>
</comment>
<keyword evidence="3 20" id="KW-0723">Serine/threonine-protein kinase</keyword>
<dbReference type="Gene3D" id="1.10.510.10">
    <property type="entry name" value="Transferase(Phosphotransferase) domain 1"/>
    <property type="match status" value="1"/>
</dbReference>
<evidence type="ECO:0000256" key="13">
    <source>
        <dbReference type="ARBA" id="ARBA00023136"/>
    </source>
</evidence>
<dbReference type="InterPro" id="IPR017441">
    <property type="entry name" value="Protein_kinase_ATP_BS"/>
</dbReference>
<protein>
    <recommendedName>
        <fullName evidence="2">non-specific serine/threonine protein kinase</fullName>
        <ecNumber evidence="2">2.7.11.1</ecNumber>
    </recommendedName>
</protein>
<keyword evidence="11 19" id="KW-0067">ATP-binding</keyword>
<sequence length="308" mass="35134">MSELNLRAFTYEELEEATSGFKEVLGRGAFGSVYKGVLPSTISINVAVKKLDRLVQENEKEFINEVRSIGQTHHKNLVKLIGYCNEGTHRLLVYEYMSNGSLVRFLFGDRKLRWEQRIQIILGIAKGLLYLHDECITPIIHCDIKPQNVLLDDNFVARISDFGLAKLLKTDQTRTNTGIRGTRGYVAPEWFKSMAITKKVDVYSLGVMMLEIICCRRNLEMSIGEEDEPVLVYWAYDCYNEKKLDLLVKNDEEALADMEEVERFAKIAFWCIQEDPSLRLSMQKVTQMLEGAVEVSDPPDPSTFSGAI</sequence>
<evidence type="ECO:0000256" key="6">
    <source>
        <dbReference type="ARBA" id="ARBA00022692"/>
    </source>
</evidence>
<dbReference type="EC" id="2.7.11.1" evidence="2"/>
<evidence type="ECO:0000256" key="14">
    <source>
        <dbReference type="ARBA" id="ARBA00023157"/>
    </source>
</evidence>
<dbReference type="GO" id="GO:0030246">
    <property type="term" value="F:carbohydrate binding"/>
    <property type="evidence" value="ECO:0007669"/>
    <property type="project" value="UniProtKB-KW"/>
</dbReference>
<evidence type="ECO:0000256" key="10">
    <source>
        <dbReference type="ARBA" id="ARBA00022777"/>
    </source>
</evidence>
<keyword evidence="14" id="KW-1015">Disulfide bond</keyword>
<dbReference type="GO" id="GO:0004674">
    <property type="term" value="F:protein serine/threonine kinase activity"/>
    <property type="evidence" value="ECO:0007669"/>
    <property type="project" value="UniProtKB-KW"/>
</dbReference>
<organism evidence="22 23">
    <name type="scientific">Canna indica</name>
    <name type="common">Indian-shot</name>
    <dbReference type="NCBI Taxonomy" id="4628"/>
    <lineage>
        <taxon>Eukaryota</taxon>
        <taxon>Viridiplantae</taxon>
        <taxon>Streptophyta</taxon>
        <taxon>Embryophyta</taxon>
        <taxon>Tracheophyta</taxon>
        <taxon>Spermatophyta</taxon>
        <taxon>Magnoliopsida</taxon>
        <taxon>Liliopsida</taxon>
        <taxon>Zingiberales</taxon>
        <taxon>Cannaceae</taxon>
        <taxon>Canna</taxon>
    </lineage>
</organism>
<evidence type="ECO:0000259" key="21">
    <source>
        <dbReference type="PROSITE" id="PS50011"/>
    </source>
</evidence>
<dbReference type="SMART" id="SM00220">
    <property type="entry name" value="S_TKc"/>
    <property type="match status" value="1"/>
</dbReference>
<evidence type="ECO:0000256" key="19">
    <source>
        <dbReference type="PROSITE-ProRule" id="PRU10141"/>
    </source>
</evidence>
<comment type="catalytic activity">
    <reaction evidence="18">
        <text>L-seryl-[protein] + ATP = O-phospho-L-seryl-[protein] + ADP + H(+)</text>
        <dbReference type="Rhea" id="RHEA:17989"/>
        <dbReference type="Rhea" id="RHEA-COMP:9863"/>
        <dbReference type="Rhea" id="RHEA-COMP:11604"/>
        <dbReference type="ChEBI" id="CHEBI:15378"/>
        <dbReference type="ChEBI" id="CHEBI:29999"/>
        <dbReference type="ChEBI" id="CHEBI:30616"/>
        <dbReference type="ChEBI" id="CHEBI:83421"/>
        <dbReference type="ChEBI" id="CHEBI:456216"/>
        <dbReference type="EC" id="2.7.11.1"/>
    </reaction>
</comment>
<keyword evidence="23" id="KW-1185">Reference proteome</keyword>
<dbReference type="Pfam" id="PF00069">
    <property type="entry name" value="Pkinase"/>
    <property type="match status" value="1"/>
</dbReference>
<dbReference type="GO" id="GO:0005524">
    <property type="term" value="F:ATP binding"/>
    <property type="evidence" value="ECO:0007669"/>
    <property type="project" value="UniProtKB-UniRule"/>
</dbReference>
<keyword evidence="12" id="KW-1133">Transmembrane helix</keyword>
<evidence type="ECO:0000256" key="1">
    <source>
        <dbReference type="ARBA" id="ARBA00004479"/>
    </source>
</evidence>
<keyword evidence="10 22" id="KW-0418">Kinase</keyword>
<keyword evidence="16" id="KW-0325">Glycoprotein</keyword>
<dbReference type="PROSITE" id="PS50011">
    <property type="entry name" value="PROTEIN_KINASE_DOM"/>
    <property type="match status" value="1"/>
</dbReference>
<evidence type="ECO:0000256" key="15">
    <source>
        <dbReference type="ARBA" id="ARBA00023170"/>
    </source>
</evidence>
<dbReference type="FunFam" id="1.10.510.10:FF:000237">
    <property type="entry name" value="G-type lectin S-receptor-like serine/threonine-protein kinase"/>
    <property type="match status" value="1"/>
</dbReference>
<name>A0AAQ3JS25_9LILI</name>
<dbReference type="InterPro" id="IPR000719">
    <property type="entry name" value="Prot_kinase_dom"/>
</dbReference>
<keyword evidence="7" id="KW-0732">Signal</keyword>